<keyword evidence="1" id="KW-0472">Membrane</keyword>
<feature type="transmembrane region" description="Helical" evidence="1">
    <location>
        <begin position="6"/>
        <end position="30"/>
    </location>
</feature>
<sequence length="245" mass="27818">MLAIHQAMLYLHILLGTVALIIFWVPIAVRKGGSSHVWFGRVYVWSMYLVATSGILMSVMVLSHPAYFKAELLQRATSVPAMLQQIYYFWSMLLFLSLLTFVSVRQAMLVLKHKRNTAVFRRWSYLWMPASLFLGGASLISMAILSDDRMILHYIFGGIGLVSGIQMSHFAYVKEAAPKRWLAEHISSTIGSGIAVYTAFFAFGARHWFNFLGDWQLLAWLVPGIVGTFVIFWATNRYVAAPVRR</sequence>
<organism evidence="2 3">
    <name type="scientific">Pseudidiomarina halophila</name>
    <dbReference type="NCBI Taxonomy" id="1449799"/>
    <lineage>
        <taxon>Bacteria</taxon>
        <taxon>Pseudomonadati</taxon>
        <taxon>Pseudomonadota</taxon>
        <taxon>Gammaproteobacteria</taxon>
        <taxon>Alteromonadales</taxon>
        <taxon>Idiomarinaceae</taxon>
        <taxon>Pseudidiomarina</taxon>
    </lineage>
</organism>
<feature type="transmembrane region" description="Helical" evidence="1">
    <location>
        <begin position="87"/>
        <end position="104"/>
    </location>
</feature>
<name>A0A432XVK7_9GAMM</name>
<accession>A0A432XVK7</accession>
<feature type="transmembrane region" description="Helical" evidence="1">
    <location>
        <begin position="42"/>
        <end position="67"/>
    </location>
</feature>
<keyword evidence="1" id="KW-0812">Transmembrane</keyword>
<dbReference type="EMBL" id="PIPW01000002">
    <property type="protein sequence ID" value="RUO52775.1"/>
    <property type="molecule type" value="Genomic_DNA"/>
</dbReference>
<protein>
    <recommendedName>
        <fullName evidence="4">DUF2306 domain-containing protein</fullName>
    </recommendedName>
</protein>
<reference evidence="3" key="1">
    <citation type="journal article" date="2018" name="Front. Microbiol.">
        <title>Genome-Based Analysis Reveals the Taxonomy and Diversity of the Family Idiomarinaceae.</title>
        <authorList>
            <person name="Liu Y."/>
            <person name="Lai Q."/>
            <person name="Shao Z."/>
        </authorList>
    </citation>
    <scope>NUCLEOTIDE SEQUENCE [LARGE SCALE GENOMIC DNA]</scope>
    <source>
        <strain evidence="3">BH195</strain>
    </source>
</reference>
<evidence type="ECO:0000256" key="1">
    <source>
        <dbReference type="SAM" id="Phobius"/>
    </source>
</evidence>
<proteinExistence type="predicted"/>
<evidence type="ECO:0008006" key="4">
    <source>
        <dbReference type="Google" id="ProtNLM"/>
    </source>
</evidence>
<feature type="transmembrane region" description="Helical" evidence="1">
    <location>
        <begin position="151"/>
        <end position="173"/>
    </location>
</feature>
<feature type="transmembrane region" description="Helical" evidence="1">
    <location>
        <begin position="125"/>
        <end position="145"/>
    </location>
</feature>
<feature type="transmembrane region" description="Helical" evidence="1">
    <location>
        <begin position="217"/>
        <end position="235"/>
    </location>
</feature>
<evidence type="ECO:0000313" key="2">
    <source>
        <dbReference type="EMBL" id="RUO52775.1"/>
    </source>
</evidence>
<dbReference type="AlphaFoldDB" id="A0A432XVK7"/>
<evidence type="ECO:0000313" key="3">
    <source>
        <dbReference type="Proteomes" id="UP000287198"/>
    </source>
</evidence>
<dbReference type="Proteomes" id="UP000287198">
    <property type="component" value="Unassembled WGS sequence"/>
</dbReference>
<gene>
    <name evidence="2" type="ORF">CWI69_06955</name>
</gene>
<keyword evidence="1" id="KW-1133">Transmembrane helix</keyword>
<feature type="transmembrane region" description="Helical" evidence="1">
    <location>
        <begin position="185"/>
        <end position="205"/>
    </location>
</feature>
<keyword evidence="3" id="KW-1185">Reference proteome</keyword>
<comment type="caution">
    <text evidence="2">The sequence shown here is derived from an EMBL/GenBank/DDBJ whole genome shotgun (WGS) entry which is preliminary data.</text>
</comment>